<comment type="caution">
    <text evidence="2">The sequence shown here is derived from an EMBL/GenBank/DDBJ whole genome shotgun (WGS) entry which is preliminary data.</text>
</comment>
<accession>A0A094IYH3</accession>
<keyword evidence="1" id="KW-0812">Transmembrane</keyword>
<dbReference type="Proteomes" id="UP000054363">
    <property type="component" value="Unassembled WGS sequence"/>
</dbReference>
<name>A0A094IYH3_9GAMM</name>
<reference evidence="2 3" key="1">
    <citation type="submission" date="2014-06" db="EMBL/GenBank/DDBJ databases">
        <title>The draft genome sequence of Idiomarina salinarum ISL-52.</title>
        <authorList>
            <person name="Du J."/>
            <person name="Shao Z."/>
        </authorList>
    </citation>
    <scope>NUCLEOTIDE SEQUENCE [LARGE SCALE GENOMIC DNA]</scope>
    <source>
        <strain evidence="2 3">ISL-52</strain>
    </source>
</reference>
<proteinExistence type="predicted"/>
<keyword evidence="3" id="KW-1185">Reference proteome</keyword>
<protein>
    <recommendedName>
        <fullName evidence="4">DUF4386 family protein</fullName>
    </recommendedName>
</protein>
<dbReference type="EMBL" id="JPER01000003">
    <property type="protein sequence ID" value="KFZ30834.1"/>
    <property type="molecule type" value="Genomic_DNA"/>
</dbReference>
<feature type="transmembrane region" description="Helical" evidence="1">
    <location>
        <begin position="79"/>
        <end position="100"/>
    </location>
</feature>
<organism evidence="2 3">
    <name type="scientific">Pseudidiomarina salinarum</name>
    <dbReference type="NCBI Taxonomy" id="435908"/>
    <lineage>
        <taxon>Bacteria</taxon>
        <taxon>Pseudomonadati</taxon>
        <taxon>Pseudomonadota</taxon>
        <taxon>Gammaproteobacteria</taxon>
        <taxon>Alteromonadales</taxon>
        <taxon>Idiomarinaceae</taxon>
        <taxon>Pseudidiomarina</taxon>
    </lineage>
</organism>
<dbReference type="OrthoDB" id="6238822at2"/>
<dbReference type="RefSeq" id="WP_034775354.1">
    <property type="nucleotide sequence ID" value="NZ_JPER01000003.1"/>
</dbReference>
<gene>
    <name evidence="2" type="ORF">IDSA_07045</name>
</gene>
<evidence type="ECO:0008006" key="4">
    <source>
        <dbReference type="Google" id="ProtNLM"/>
    </source>
</evidence>
<evidence type="ECO:0000313" key="3">
    <source>
        <dbReference type="Proteomes" id="UP000054363"/>
    </source>
</evidence>
<feature type="transmembrane region" description="Helical" evidence="1">
    <location>
        <begin position="156"/>
        <end position="189"/>
    </location>
</feature>
<feature type="transmembrane region" description="Helical" evidence="1">
    <location>
        <begin position="46"/>
        <end position="67"/>
    </location>
</feature>
<sequence length="201" mass="21790">MNDSPYQYAGVAAILLAILFPIYWVATFSLAAGDPELAFRADFLKINAWDLLFVVTGMLEIGVYLALSRYFRDQINGGFLANMLIVMALFVALFHSSVIVDLLLGLGLYTEHSGMIIDVALIASVVTLFLYAFALLAFSIGLLARFTVLPPALKLFACGALVAGLLQLTVVLAVINIVLFPILMLVLAFHFLAGDQTVEVV</sequence>
<dbReference type="STRING" id="435908.IDSA_07045"/>
<evidence type="ECO:0000313" key="2">
    <source>
        <dbReference type="EMBL" id="KFZ30834.1"/>
    </source>
</evidence>
<evidence type="ECO:0000256" key="1">
    <source>
        <dbReference type="SAM" id="Phobius"/>
    </source>
</evidence>
<feature type="transmembrane region" description="Helical" evidence="1">
    <location>
        <begin position="120"/>
        <end position="144"/>
    </location>
</feature>
<keyword evidence="1" id="KW-0472">Membrane</keyword>
<feature type="transmembrane region" description="Helical" evidence="1">
    <location>
        <begin position="7"/>
        <end position="26"/>
    </location>
</feature>
<dbReference type="AlphaFoldDB" id="A0A094IYH3"/>
<dbReference type="eggNOG" id="ENOG5032RS1">
    <property type="taxonomic scope" value="Bacteria"/>
</dbReference>
<keyword evidence="1" id="KW-1133">Transmembrane helix</keyword>